<dbReference type="EMBL" id="GBXM01047934">
    <property type="protein sequence ID" value="JAH60643.1"/>
    <property type="molecule type" value="Transcribed_RNA"/>
</dbReference>
<evidence type="ECO:0000256" key="1">
    <source>
        <dbReference type="SAM" id="MobiDB-lite"/>
    </source>
</evidence>
<dbReference type="AlphaFoldDB" id="A0A0E9U6P9"/>
<feature type="compositionally biased region" description="Polar residues" evidence="1">
    <location>
        <begin position="26"/>
        <end position="36"/>
    </location>
</feature>
<name>A0A0E9U6P9_ANGAN</name>
<organism evidence="2">
    <name type="scientific">Anguilla anguilla</name>
    <name type="common">European freshwater eel</name>
    <name type="synonym">Muraena anguilla</name>
    <dbReference type="NCBI Taxonomy" id="7936"/>
    <lineage>
        <taxon>Eukaryota</taxon>
        <taxon>Metazoa</taxon>
        <taxon>Chordata</taxon>
        <taxon>Craniata</taxon>
        <taxon>Vertebrata</taxon>
        <taxon>Euteleostomi</taxon>
        <taxon>Actinopterygii</taxon>
        <taxon>Neopterygii</taxon>
        <taxon>Teleostei</taxon>
        <taxon>Anguilliformes</taxon>
        <taxon>Anguillidae</taxon>
        <taxon>Anguilla</taxon>
    </lineage>
</organism>
<proteinExistence type="predicted"/>
<reference evidence="2" key="2">
    <citation type="journal article" date="2015" name="Fish Shellfish Immunol.">
        <title>Early steps in the European eel (Anguilla anguilla)-Vibrio vulnificus interaction in the gills: Role of the RtxA13 toxin.</title>
        <authorList>
            <person name="Callol A."/>
            <person name="Pajuelo D."/>
            <person name="Ebbesson L."/>
            <person name="Teles M."/>
            <person name="MacKenzie S."/>
            <person name="Amaro C."/>
        </authorList>
    </citation>
    <scope>NUCLEOTIDE SEQUENCE</scope>
</reference>
<evidence type="ECO:0000313" key="2">
    <source>
        <dbReference type="EMBL" id="JAH60643.1"/>
    </source>
</evidence>
<reference evidence="2" key="1">
    <citation type="submission" date="2014-11" db="EMBL/GenBank/DDBJ databases">
        <authorList>
            <person name="Amaro Gonzalez C."/>
        </authorList>
    </citation>
    <scope>NUCLEOTIDE SEQUENCE</scope>
</reference>
<feature type="region of interest" description="Disordered" evidence="1">
    <location>
        <begin position="1"/>
        <end position="36"/>
    </location>
</feature>
<accession>A0A0E9U6P9</accession>
<sequence length="36" mass="3976">MFSAGGRMPPMCPHVPECPKTDHRNASWSSEMSLSI</sequence>
<protein>
    <submittedName>
        <fullName evidence="2">Uncharacterized protein</fullName>
    </submittedName>
</protein>